<organism evidence="1 2">
    <name type="scientific">Pseudomonas umsongensis</name>
    <dbReference type="NCBI Taxonomy" id="198618"/>
    <lineage>
        <taxon>Bacteria</taxon>
        <taxon>Pseudomonadati</taxon>
        <taxon>Pseudomonadota</taxon>
        <taxon>Gammaproteobacteria</taxon>
        <taxon>Pseudomonadales</taxon>
        <taxon>Pseudomonadaceae</taxon>
        <taxon>Pseudomonas</taxon>
    </lineage>
</organism>
<dbReference type="Proteomes" id="UP000589818">
    <property type="component" value="Unassembled WGS sequence"/>
</dbReference>
<comment type="caution">
    <text evidence="1">The sequence shown here is derived from an EMBL/GenBank/DDBJ whole genome shotgun (WGS) entry which is preliminary data.</text>
</comment>
<keyword evidence="2" id="KW-1185">Reference proteome</keyword>
<name>A0ACC5MKF1_9PSED</name>
<gene>
    <name evidence="1" type="ORF">FHR69_005404</name>
</gene>
<reference evidence="1" key="1">
    <citation type="submission" date="2020-08" db="EMBL/GenBank/DDBJ databases">
        <title>Plant associated metagenomes--Microbial community diversity and host control of community assembly across model and emerging plant ecological genomics systems.</title>
        <authorList>
            <person name="Dangl J."/>
        </authorList>
    </citation>
    <scope>NUCLEOTIDE SEQUENCE</scope>
    <source>
        <strain evidence="1">KD5</strain>
    </source>
</reference>
<proteinExistence type="predicted"/>
<accession>A0ACC5MKF1</accession>
<protein>
    <submittedName>
        <fullName evidence="1">Uncharacterized protein</fullName>
    </submittedName>
</protein>
<dbReference type="EMBL" id="JACHVR010000006">
    <property type="protein sequence ID" value="MBB2889408.1"/>
    <property type="molecule type" value="Genomic_DNA"/>
</dbReference>
<evidence type="ECO:0000313" key="1">
    <source>
        <dbReference type="EMBL" id="MBB2889408.1"/>
    </source>
</evidence>
<sequence>MTVHFAAAPHDLKQGRRHSSFSDTDGKKLVYFYNKAFGSAIKGLSQ</sequence>
<evidence type="ECO:0000313" key="2">
    <source>
        <dbReference type="Proteomes" id="UP000589818"/>
    </source>
</evidence>